<evidence type="ECO:0000259" key="1">
    <source>
        <dbReference type="Pfam" id="PF07659"/>
    </source>
</evidence>
<accession>A0A8S5P5Q1</accession>
<proteinExistence type="predicted"/>
<protein>
    <submittedName>
        <fullName evidence="2">Nucleotide modification associated domain 1</fullName>
    </submittedName>
</protein>
<name>A0A8S5P5Q1_9CAUD</name>
<dbReference type="Pfam" id="PF07659">
    <property type="entry name" value="DUF1599"/>
    <property type="match status" value="1"/>
</dbReference>
<evidence type="ECO:0000313" key="2">
    <source>
        <dbReference type="EMBL" id="DAE02322.1"/>
    </source>
</evidence>
<dbReference type="InterPro" id="IPR011630">
    <property type="entry name" value="DUF1599"/>
</dbReference>
<organism evidence="2">
    <name type="scientific">Herelleviridae sp. cttEB8</name>
    <dbReference type="NCBI Taxonomy" id="2825832"/>
    <lineage>
        <taxon>Viruses</taxon>
        <taxon>Duplodnaviria</taxon>
        <taxon>Heunggongvirae</taxon>
        <taxon>Uroviricota</taxon>
        <taxon>Caudoviricetes</taxon>
        <taxon>Herelleviridae</taxon>
    </lineage>
</organism>
<feature type="domain" description="Nucleotide modification associated" evidence="1">
    <location>
        <begin position="21"/>
        <end position="85"/>
    </location>
</feature>
<dbReference type="EMBL" id="BK015344">
    <property type="protein sequence ID" value="DAE02322.1"/>
    <property type="molecule type" value="Genomic_DNA"/>
</dbReference>
<reference evidence="2" key="1">
    <citation type="journal article" date="2021" name="Proc. Natl. Acad. Sci. U.S.A.">
        <title>A Catalog of Tens of Thousands of Viruses from Human Metagenomes Reveals Hidden Associations with Chronic Diseases.</title>
        <authorList>
            <person name="Tisza M.J."/>
            <person name="Buck C.B."/>
        </authorList>
    </citation>
    <scope>NUCLEOTIDE SEQUENCE</scope>
    <source>
        <strain evidence="2">CttEB8</strain>
    </source>
</reference>
<sequence length="187" mass="21215">MSKIERFKEIVAEMATLYENKNKDYGDSFGKSIKEHGNIAGIVRMEDKFNRLKSLLNSNEKPNYESVSDTLTDLANYAIMMRIELEGKEGTTQKATQFECKVDADLSSLVGKIMTCPHKSLSEDGAEEINKALRQLLEDAEEAQKYFSESVSDLDEMKKNILKGLADRFKELAGKIFDDDIFCTIKF</sequence>